<dbReference type="InterPro" id="IPR011611">
    <property type="entry name" value="PfkB_dom"/>
</dbReference>
<evidence type="ECO:0000259" key="1">
    <source>
        <dbReference type="Pfam" id="PF00294"/>
    </source>
</evidence>
<dbReference type="GeneID" id="25324725"/>
<sequence length="364" mass="40580">MDERVAFCTFGMFIIDQIEYLNGRVPAEKILGGAGTYAALGARLAAGEANSRYVSWIVDMGSDFPPEFKVLIDTWQTRCTFRLDMSRLSTTAWNGYGPNEFRAFKYLTPKLRLDETSLSDEQALSRSFHMVCSPTRCISIIEGIMARRRRLAEDELRPIFVWEPVPDQCTPAELERVLETATHVDVVSPNAEEFAALFTGSTEQNSRQAMVEKLLGLRGLRPLSTALVVREGAQGCTMYRGSRSLHLPAYHQSAERVVDPTGGGNTFLGALAIAMTGTVSPSETDVHERQIPDGCAQQQRLLFALLHATVAASYAIEQVGMPVLAARGIDVWNGESYQQRFMSYLHRETTYVSEQLEEWQLPNP</sequence>
<reference evidence="2 3" key="1">
    <citation type="submission" date="2015-01" db="EMBL/GenBank/DDBJ databases">
        <title>The Genome Sequence of Exophiala xenobiotica CBS118157.</title>
        <authorList>
            <consortium name="The Broad Institute Genomics Platform"/>
            <person name="Cuomo C."/>
            <person name="de Hoog S."/>
            <person name="Gorbushina A."/>
            <person name="Stielow B."/>
            <person name="Teixiera M."/>
            <person name="Abouelleil A."/>
            <person name="Chapman S.B."/>
            <person name="Priest M."/>
            <person name="Young S.K."/>
            <person name="Wortman J."/>
            <person name="Nusbaum C."/>
            <person name="Birren B."/>
        </authorList>
    </citation>
    <scope>NUCLEOTIDE SEQUENCE [LARGE SCALE GENOMIC DNA]</scope>
    <source>
        <strain evidence="2 3">CBS 118157</strain>
    </source>
</reference>
<protein>
    <recommendedName>
        <fullName evidence="1">Carbohydrate kinase PfkB domain-containing protein</fullName>
    </recommendedName>
</protein>
<dbReference type="OrthoDB" id="497927at2759"/>
<dbReference type="AlphaFoldDB" id="A0A0D2EU60"/>
<dbReference type="PANTHER" id="PTHR47098:SF2">
    <property type="entry name" value="PROTEIN MAK32"/>
    <property type="match status" value="1"/>
</dbReference>
<evidence type="ECO:0000313" key="2">
    <source>
        <dbReference type="EMBL" id="KIW58285.1"/>
    </source>
</evidence>
<dbReference type="Gene3D" id="3.40.1190.20">
    <property type="match status" value="1"/>
</dbReference>
<dbReference type="SUPFAM" id="SSF53613">
    <property type="entry name" value="Ribokinase-like"/>
    <property type="match status" value="1"/>
</dbReference>
<dbReference type="Proteomes" id="UP000054342">
    <property type="component" value="Unassembled WGS sequence"/>
</dbReference>
<dbReference type="Pfam" id="PF00294">
    <property type="entry name" value="PfkB"/>
    <property type="match status" value="1"/>
</dbReference>
<organism evidence="2 3">
    <name type="scientific">Exophiala xenobiotica</name>
    <dbReference type="NCBI Taxonomy" id="348802"/>
    <lineage>
        <taxon>Eukaryota</taxon>
        <taxon>Fungi</taxon>
        <taxon>Dikarya</taxon>
        <taxon>Ascomycota</taxon>
        <taxon>Pezizomycotina</taxon>
        <taxon>Eurotiomycetes</taxon>
        <taxon>Chaetothyriomycetidae</taxon>
        <taxon>Chaetothyriales</taxon>
        <taxon>Herpotrichiellaceae</taxon>
        <taxon>Exophiala</taxon>
    </lineage>
</organism>
<accession>A0A0D2EU60</accession>
<name>A0A0D2EU60_9EURO</name>
<feature type="domain" description="Carbohydrate kinase PfkB" evidence="1">
    <location>
        <begin position="166"/>
        <end position="274"/>
    </location>
</feature>
<dbReference type="HOGENOM" id="CLU_032834_0_0_1"/>
<dbReference type="STRING" id="348802.A0A0D2EU60"/>
<dbReference type="PANTHER" id="PTHR47098">
    <property type="entry name" value="PROTEIN MAK32"/>
    <property type="match status" value="1"/>
</dbReference>
<keyword evidence="3" id="KW-1185">Reference proteome</keyword>
<dbReference type="RefSeq" id="XP_013318869.1">
    <property type="nucleotide sequence ID" value="XM_013463415.1"/>
</dbReference>
<gene>
    <name evidence="2" type="ORF">PV05_02817</name>
</gene>
<evidence type="ECO:0000313" key="3">
    <source>
        <dbReference type="Proteomes" id="UP000054342"/>
    </source>
</evidence>
<proteinExistence type="predicted"/>
<dbReference type="InterPro" id="IPR029056">
    <property type="entry name" value="Ribokinase-like"/>
</dbReference>
<dbReference type="EMBL" id="KN847318">
    <property type="protein sequence ID" value="KIW58285.1"/>
    <property type="molecule type" value="Genomic_DNA"/>
</dbReference>